<keyword evidence="3" id="KW-1185">Reference proteome</keyword>
<accession>A0A9W6QLF7</accession>
<dbReference type="Gene3D" id="3.40.50.2000">
    <property type="entry name" value="Glycogen Phosphorylase B"/>
    <property type="match status" value="2"/>
</dbReference>
<organism evidence="2 3">
    <name type="scientific">Actinokineospora globicatena</name>
    <dbReference type="NCBI Taxonomy" id="103729"/>
    <lineage>
        <taxon>Bacteria</taxon>
        <taxon>Bacillati</taxon>
        <taxon>Actinomycetota</taxon>
        <taxon>Actinomycetes</taxon>
        <taxon>Pseudonocardiales</taxon>
        <taxon>Pseudonocardiaceae</taxon>
        <taxon>Actinokineospora</taxon>
    </lineage>
</organism>
<protein>
    <submittedName>
        <fullName evidence="2">Glycosyl transferase</fullName>
    </submittedName>
</protein>
<evidence type="ECO:0000259" key="1">
    <source>
        <dbReference type="Pfam" id="PF06722"/>
    </source>
</evidence>
<keyword evidence="2" id="KW-0808">Transferase</keyword>
<gene>
    <name evidence="2" type="ORF">Aglo03_14850</name>
</gene>
<dbReference type="InterPro" id="IPR002213">
    <property type="entry name" value="UDP_glucos_trans"/>
</dbReference>
<dbReference type="GO" id="GO:0035251">
    <property type="term" value="F:UDP-glucosyltransferase activity"/>
    <property type="evidence" value="ECO:0007669"/>
    <property type="project" value="InterPro"/>
</dbReference>
<dbReference type="Pfam" id="PF06722">
    <property type="entry name" value="EryCIII-like_C"/>
    <property type="match status" value="1"/>
</dbReference>
<dbReference type="AlphaFoldDB" id="A0A9W6QLF7"/>
<name>A0A9W6QLF7_9PSEU</name>
<dbReference type="PANTHER" id="PTHR48049">
    <property type="entry name" value="GLYCOSYLTRANSFERASE"/>
    <property type="match status" value="1"/>
</dbReference>
<evidence type="ECO:0000313" key="2">
    <source>
        <dbReference type="EMBL" id="GLW90669.1"/>
    </source>
</evidence>
<dbReference type="EMBL" id="BSSD01000002">
    <property type="protein sequence ID" value="GLW90669.1"/>
    <property type="molecule type" value="Genomic_DNA"/>
</dbReference>
<feature type="domain" description="Erythromycin biosynthesis protein CIII-like C-terminal" evidence="1">
    <location>
        <begin position="248"/>
        <end position="346"/>
    </location>
</feature>
<proteinExistence type="predicted"/>
<comment type="caution">
    <text evidence="2">The sequence shown here is derived from an EMBL/GenBank/DDBJ whole genome shotgun (WGS) entry which is preliminary data.</text>
</comment>
<dbReference type="CDD" id="cd03784">
    <property type="entry name" value="GT1_Gtf-like"/>
    <property type="match status" value="1"/>
</dbReference>
<dbReference type="InterPro" id="IPR010610">
    <property type="entry name" value="EryCIII-like_C"/>
</dbReference>
<dbReference type="SUPFAM" id="SSF53756">
    <property type="entry name" value="UDP-Glycosyltransferase/glycogen phosphorylase"/>
    <property type="match status" value="1"/>
</dbReference>
<dbReference type="PANTHER" id="PTHR48049:SF132">
    <property type="entry name" value="GLYCOSYLTRANSFERASE"/>
    <property type="match status" value="1"/>
</dbReference>
<dbReference type="InterPro" id="IPR050481">
    <property type="entry name" value="UDP-glycosyltransf_plant"/>
</dbReference>
<evidence type="ECO:0000313" key="3">
    <source>
        <dbReference type="Proteomes" id="UP001165042"/>
    </source>
</evidence>
<dbReference type="Proteomes" id="UP001165042">
    <property type="component" value="Unassembled WGS sequence"/>
</dbReference>
<reference evidence="2" key="1">
    <citation type="submission" date="2023-02" db="EMBL/GenBank/DDBJ databases">
        <title>Actinokineospora globicatena NBRC 15670.</title>
        <authorList>
            <person name="Ichikawa N."/>
            <person name="Sato H."/>
            <person name="Tonouchi N."/>
        </authorList>
    </citation>
    <scope>NUCLEOTIDE SEQUENCE</scope>
    <source>
        <strain evidence="2">NBRC 15670</strain>
    </source>
</reference>
<sequence>MRGSVLFVTLAGAGHINPTVPVVEELGRRGHRVRYASGEAVAGVERVPLPPLPLFVPQGGELVDILGAWFLHYFAANSAVYPVLREHIAVERPDVVCYDATNWPARVIAAEFGVPAVRTVPHLASNAHFALERGLPDDHPAALTLARRCASFAAAHGIDLDPSTLYDAAEEVNLVFLPREFQPAGDTFDDRFRFVGPTVRQSDEPWSPPSDKVLYVALGSVLTDVALYRQCVEAFAGTDWHLAITTGGADLGPLPPNVDARPYFPQLSVLRHASAFLTHAGMNSTMEALSHGVPLITSPRLPEQVVNAARIHELGLGVPLADPIHDTVTALVADRTTRANLAAMRQVIHRTGGATQAANEIEARMRPALS</sequence>